<sequence length="267" mass="28504">MTSLSFIPAALRRVALVGLVALAGACTTPAPGEVSRADQPFDPYEARNRQVHELNVALDRAVLRPAGTVYAAVVPQPVNDLVGNFSRNLGTPSDVVNNLLQGRLKDAGVNTVRFVMNSTIGVGGLIDAADAFGIAPRTTDFGETLAVWGVPEGAYLEMPVIGPSTERASAGRIVDLFTNPLDPLMDRSERGLKWGSAVAHGVGERGYRRQTVDSVLYDSADSYAQLRLIYLQSRRHALGDDGGDAYLDPYGDTGADANDPYIDPYAE</sequence>
<dbReference type="GO" id="GO:0016020">
    <property type="term" value="C:membrane"/>
    <property type="evidence" value="ECO:0007669"/>
    <property type="project" value="InterPro"/>
</dbReference>
<dbReference type="EMBL" id="OBEA01000001">
    <property type="protein sequence ID" value="SNY35670.1"/>
    <property type="molecule type" value="Genomic_DNA"/>
</dbReference>
<protein>
    <submittedName>
        <fullName evidence="5">Phospholipid-binding lipoprotein MlaA</fullName>
    </submittedName>
    <submittedName>
        <fullName evidence="4">VacJ lipoprotein</fullName>
    </submittedName>
</protein>
<dbReference type="PRINTS" id="PR01805">
    <property type="entry name" value="VACJLIPOPROT"/>
</dbReference>
<name>A0A285HIT0_9RHOB</name>
<reference evidence="4 7" key="2">
    <citation type="journal article" date="2018" name="Int. J. Syst. Evol. Microbiol.">
        <title>Pseudooceanicola lipolyticus sp. nov., a marine alphaproteobacterium, reclassification of Oceanicola flagellatus as Pseudooceanicola flagellatus comb. nov. and emended description of the genus Pseudooceanicola.</title>
        <authorList>
            <person name="Huang M.-M."/>
            <person name="Guo L.-L."/>
            <person name="Wu Y.-H."/>
            <person name="Lai Q.-L."/>
            <person name="Shao Z.-Z."/>
            <person name="Wang C.-S."/>
            <person name="Wu M."/>
            <person name="Xu X.-W."/>
        </authorList>
    </citation>
    <scope>NUCLEOTIDE SEQUENCE [LARGE SCALE GENOMIC DNA]</scope>
    <source>
        <strain evidence="4 7">Ar-45</strain>
    </source>
</reference>
<gene>
    <name evidence="4" type="ORF">CVM39_15455</name>
    <name evidence="5" type="ORF">SAMN06297129_0064</name>
</gene>
<dbReference type="Proteomes" id="UP000231655">
    <property type="component" value="Unassembled WGS sequence"/>
</dbReference>
<proteinExistence type="inferred from homology"/>
<dbReference type="PANTHER" id="PTHR30035">
    <property type="entry name" value="LIPOPROTEIN VACJ-RELATED"/>
    <property type="match status" value="1"/>
</dbReference>
<dbReference type="GO" id="GO:0120010">
    <property type="term" value="P:intermembrane phospholipid transfer"/>
    <property type="evidence" value="ECO:0007669"/>
    <property type="project" value="TreeGrafter"/>
</dbReference>
<dbReference type="Proteomes" id="UP000231702">
    <property type="component" value="Unassembled WGS sequence"/>
</dbReference>
<evidence type="ECO:0000313" key="5">
    <source>
        <dbReference type="EMBL" id="SNY35670.1"/>
    </source>
</evidence>
<evidence type="ECO:0000256" key="1">
    <source>
        <dbReference type="ARBA" id="ARBA00010634"/>
    </source>
</evidence>
<evidence type="ECO:0000313" key="6">
    <source>
        <dbReference type="Proteomes" id="UP000231655"/>
    </source>
</evidence>
<evidence type="ECO:0000256" key="3">
    <source>
        <dbReference type="SAM" id="SignalP"/>
    </source>
</evidence>
<dbReference type="PANTHER" id="PTHR30035:SF3">
    <property type="entry name" value="INTERMEMBRANE PHOSPHOLIPID TRANSPORT SYSTEM LIPOPROTEIN MLAA"/>
    <property type="match status" value="1"/>
</dbReference>
<comment type="similarity">
    <text evidence="1">Belongs to the MlaA family.</text>
</comment>
<dbReference type="Pfam" id="PF04333">
    <property type="entry name" value="MlaA"/>
    <property type="match status" value="1"/>
</dbReference>
<evidence type="ECO:0000256" key="2">
    <source>
        <dbReference type="ARBA" id="ARBA00022729"/>
    </source>
</evidence>
<keyword evidence="5" id="KW-0449">Lipoprotein</keyword>
<dbReference type="AlphaFoldDB" id="A0A285HIT0"/>
<reference evidence="5 6" key="1">
    <citation type="submission" date="2017-09" db="EMBL/GenBank/DDBJ databases">
        <authorList>
            <person name="Ehlers B."/>
            <person name="Leendertz F.H."/>
        </authorList>
    </citation>
    <scope>NUCLEOTIDE SEQUENCE [LARGE SCALE GENOMIC DNA]</scope>
    <source>
        <strain evidence="5 6">CGMCC 1.12662</strain>
    </source>
</reference>
<dbReference type="RefSeq" id="WP_097143886.1">
    <property type="nucleotide sequence ID" value="NZ_OBEA01000001.1"/>
</dbReference>
<feature type="signal peptide" evidence="3">
    <location>
        <begin position="1"/>
        <end position="23"/>
    </location>
</feature>
<feature type="chain" id="PRO_5013171112" evidence="3">
    <location>
        <begin position="24"/>
        <end position="267"/>
    </location>
</feature>
<keyword evidence="7" id="KW-1185">Reference proteome</keyword>
<dbReference type="InterPro" id="IPR007428">
    <property type="entry name" value="MlaA"/>
</dbReference>
<evidence type="ECO:0000313" key="7">
    <source>
        <dbReference type="Proteomes" id="UP000231702"/>
    </source>
</evidence>
<keyword evidence="2 3" id="KW-0732">Signal</keyword>
<accession>A0A285HIT0</accession>
<dbReference type="EMBL" id="PGTD01000017">
    <property type="protein sequence ID" value="PJE27954.1"/>
    <property type="molecule type" value="Genomic_DNA"/>
</dbReference>
<dbReference type="OrthoDB" id="9785326at2"/>
<evidence type="ECO:0000313" key="4">
    <source>
        <dbReference type="EMBL" id="PJE27954.1"/>
    </source>
</evidence>
<organism evidence="5 6">
    <name type="scientific">Pseudooceanicola antarcticus</name>
    <dbReference type="NCBI Taxonomy" id="1247613"/>
    <lineage>
        <taxon>Bacteria</taxon>
        <taxon>Pseudomonadati</taxon>
        <taxon>Pseudomonadota</taxon>
        <taxon>Alphaproteobacteria</taxon>
        <taxon>Rhodobacterales</taxon>
        <taxon>Paracoccaceae</taxon>
        <taxon>Pseudooceanicola</taxon>
    </lineage>
</organism>